<dbReference type="SUPFAM" id="SSF52025">
    <property type="entry name" value="PA domain"/>
    <property type="match status" value="1"/>
</dbReference>
<keyword evidence="2" id="KW-0645">Protease</keyword>
<dbReference type="Gene3D" id="3.50.30.30">
    <property type="match status" value="1"/>
</dbReference>
<dbReference type="Gene3D" id="3.40.630.10">
    <property type="entry name" value="Zn peptidases"/>
    <property type="match status" value="1"/>
</dbReference>
<evidence type="ECO:0000256" key="5">
    <source>
        <dbReference type="ARBA" id="ARBA00022801"/>
    </source>
</evidence>
<evidence type="ECO:0000256" key="6">
    <source>
        <dbReference type="ARBA" id="ARBA00022833"/>
    </source>
</evidence>
<keyword evidence="10" id="KW-1185">Reference proteome</keyword>
<evidence type="ECO:0000313" key="10">
    <source>
        <dbReference type="Proteomes" id="UP000837803"/>
    </source>
</evidence>
<evidence type="ECO:0000256" key="1">
    <source>
        <dbReference type="ARBA" id="ARBA00022438"/>
    </source>
</evidence>
<dbReference type="InterPro" id="IPR046450">
    <property type="entry name" value="PA_dom_sf"/>
</dbReference>
<proteinExistence type="predicted"/>
<evidence type="ECO:0000256" key="4">
    <source>
        <dbReference type="ARBA" id="ARBA00022729"/>
    </source>
</evidence>
<organism evidence="9 10">
    <name type="scientific">Neolewinella maritima</name>
    <dbReference type="NCBI Taxonomy" id="1383882"/>
    <lineage>
        <taxon>Bacteria</taxon>
        <taxon>Pseudomonadati</taxon>
        <taxon>Bacteroidota</taxon>
        <taxon>Saprospiria</taxon>
        <taxon>Saprospirales</taxon>
        <taxon>Lewinellaceae</taxon>
        <taxon>Neolewinella</taxon>
    </lineage>
</organism>
<keyword evidence="3" id="KW-0479">Metal-binding</keyword>
<evidence type="ECO:0000256" key="2">
    <source>
        <dbReference type="ARBA" id="ARBA00022670"/>
    </source>
</evidence>
<name>A0ABN8F5U4_9BACT</name>
<dbReference type="CDD" id="cd04821">
    <property type="entry name" value="PA_M28_1_2"/>
    <property type="match status" value="1"/>
</dbReference>
<reference evidence="9" key="1">
    <citation type="submission" date="2021-12" db="EMBL/GenBank/DDBJ databases">
        <authorList>
            <person name="Rodrigo-Torres L."/>
            <person name="Arahal R. D."/>
            <person name="Lucena T."/>
        </authorList>
    </citation>
    <scope>NUCLEOTIDE SEQUENCE</scope>
    <source>
        <strain evidence="9">CECT 8419</strain>
    </source>
</reference>
<dbReference type="PROSITE" id="PS51257">
    <property type="entry name" value="PROKAR_LIPOPROTEIN"/>
    <property type="match status" value="1"/>
</dbReference>
<comment type="caution">
    <text evidence="9">The sequence shown here is derived from an EMBL/GenBank/DDBJ whole genome shotgun (WGS) entry which is preliminary data.</text>
</comment>
<dbReference type="SUPFAM" id="SSF53187">
    <property type="entry name" value="Zn-dependent exopeptidases"/>
    <property type="match status" value="1"/>
</dbReference>
<keyword evidence="5" id="KW-0378">Hydrolase</keyword>
<evidence type="ECO:0000313" key="9">
    <source>
        <dbReference type="EMBL" id="CAH1002281.1"/>
    </source>
</evidence>
<keyword evidence="6" id="KW-0862">Zinc</keyword>
<dbReference type="EMBL" id="CAKLPZ010000005">
    <property type="protein sequence ID" value="CAH1002281.1"/>
    <property type="molecule type" value="Genomic_DNA"/>
</dbReference>
<dbReference type="Pfam" id="PF04389">
    <property type="entry name" value="Peptidase_M28"/>
    <property type="match status" value="1"/>
</dbReference>
<keyword evidence="1" id="KW-0031">Aminopeptidase</keyword>
<dbReference type="PANTHER" id="PTHR12147:SF56">
    <property type="entry name" value="AMINOPEPTIDASE YDR415C-RELATED"/>
    <property type="match status" value="1"/>
</dbReference>
<evidence type="ECO:0000256" key="7">
    <source>
        <dbReference type="SAM" id="SignalP"/>
    </source>
</evidence>
<gene>
    <name evidence="9" type="ORF">LEM8419_03200</name>
</gene>
<dbReference type="PANTHER" id="PTHR12147">
    <property type="entry name" value="METALLOPEPTIDASE M28 FAMILY MEMBER"/>
    <property type="match status" value="1"/>
</dbReference>
<feature type="domain" description="Peptidase M28" evidence="8">
    <location>
        <begin position="300"/>
        <end position="515"/>
    </location>
</feature>
<protein>
    <recommendedName>
        <fullName evidence="8">Peptidase M28 domain-containing protein</fullName>
    </recommendedName>
</protein>
<dbReference type="InterPro" id="IPR007484">
    <property type="entry name" value="Peptidase_M28"/>
</dbReference>
<evidence type="ECO:0000259" key="8">
    <source>
        <dbReference type="Pfam" id="PF04389"/>
    </source>
</evidence>
<accession>A0ABN8F5U4</accession>
<dbReference type="InterPro" id="IPR045175">
    <property type="entry name" value="M28_fam"/>
</dbReference>
<dbReference type="RefSeq" id="WP_238752158.1">
    <property type="nucleotide sequence ID" value="NZ_CAKLPZ010000005.1"/>
</dbReference>
<sequence length="545" mass="59738">MTYRPTLFACLCLLAFGCDQAPSSTSTAPANAPIDSTTIDRHIAELADDRYGGRLPFSPGEALTLDYLEKELRALGLEPSNGDSYRQEVPMVELTGHPDETIRLDMPGGRVDWTVSKDYMTFSERGEAETSLTDSELVFVGFGIVAPGYGWDDYAGVDVKGKTVVVMVNDPGYYLEDSTQFKGKTMTYYGRYTYKYEEAARQGAAGCLVIHETGAAGYPWFVVQSSWSGARLTLPDDGQPKLDVAGWITLNAARELFTNSGVDDIKWFEAATQADFEPIDLGASLTTTVRNDLRRDKSYNIIARLPGGSRPDENVTYTAHWDHIGVGPIVDGDSIYNGALDNASGTAQLLAIAEAYTELPEPPARSVVFLFVTAEEQGLFGSAYYVANPVFPLDQTVANINIDGINPSGPAADLTITGMGHSEMDELAERIAEGQGRYVQGGQEPEKGYFYRSDHFNFAKSGVPVLYAKGGYEHQTLGKAYAKEQKDAFVATRYHQPADEYRSGDWPLAGAVQDGELLFLIGLELASGETWPKWRENSEFYVARR</sequence>
<keyword evidence="4 7" id="KW-0732">Signal</keyword>
<feature type="chain" id="PRO_5046099049" description="Peptidase M28 domain-containing protein" evidence="7">
    <location>
        <begin position="22"/>
        <end position="545"/>
    </location>
</feature>
<feature type="signal peptide" evidence="7">
    <location>
        <begin position="1"/>
        <end position="21"/>
    </location>
</feature>
<evidence type="ECO:0000256" key="3">
    <source>
        <dbReference type="ARBA" id="ARBA00022723"/>
    </source>
</evidence>
<dbReference type="Proteomes" id="UP000837803">
    <property type="component" value="Unassembled WGS sequence"/>
</dbReference>